<proteinExistence type="predicted"/>
<reference evidence="3" key="1">
    <citation type="submission" date="2020-11" db="EMBL/GenBank/DDBJ databases">
        <title>Azospira inquinata sp. nov.</title>
        <authorList>
            <person name="Moe W.M."/>
            <person name="Mikes M.C."/>
        </authorList>
    </citation>
    <scope>NUCLEOTIDE SEQUENCE</scope>
    <source>
        <strain evidence="3">Azo-3</strain>
    </source>
</reference>
<organism evidence="3 4">
    <name type="scientific">Azospira inquinata</name>
    <dbReference type="NCBI Taxonomy" id="2785627"/>
    <lineage>
        <taxon>Bacteria</taxon>
        <taxon>Pseudomonadati</taxon>
        <taxon>Pseudomonadota</taxon>
        <taxon>Betaproteobacteria</taxon>
        <taxon>Rhodocyclales</taxon>
        <taxon>Rhodocyclaceae</taxon>
        <taxon>Azospira</taxon>
    </lineage>
</organism>
<dbReference type="KEGG" id="aiq:Azoinq_13930"/>
<keyword evidence="3" id="KW-0489">Methyltransferase</keyword>
<name>A0A975XUL3_9RHOO</name>
<dbReference type="EMBL" id="CP064782">
    <property type="protein sequence ID" value="QWT48904.1"/>
    <property type="molecule type" value="Genomic_DNA"/>
</dbReference>
<dbReference type="Proteomes" id="UP000683428">
    <property type="component" value="Chromosome"/>
</dbReference>
<evidence type="ECO:0000313" key="4">
    <source>
        <dbReference type="Proteomes" id="UP000683428"/>
    </source>
</evidence>
<protein>
    <submittedName>
        <fullName evidence="3">Methyltransferase domain-containing protein</fullName>
    </submittedName>
</protein>
<dbReference type="GO" id="GO:0008168">
    <property type="term" value="F:methyltransferase activity"/>
    <property type="evidence" value="ECO:0007669"/>
    <property type="project" value="UniProtKB-KW"/>
</dbReference>
<evidence type="ECO:0000256" key="1">
    <source>
        <dbReference type="SAM" id="MobiDB-lite"/>
    </source>
</evidence>
<evidence type="ECO:0000313" key="3">
    <source>
        <dbReference type="EMBL" id="QWT48904.1"/>
    </source>
</evidence>
<dbReference type="AlphaFoldDB" id="A0A975XUL3"/>
<evidence type="ECO:0000259" key="2">
    <source>
        <dbReference type="Pfam" id="PF13649"/>
    </source>
</evidence>
<dbReference type="InterPro" id="IPR041698">
    <property type="entry name" value="Methyltransf_25"/>
</dbReference>
<dbReference type="Pfam" id="PF13649">
    <property type="entry name" value="Methyltransf_25"/>
    <property type="match status" value="1"/>
</dbReference>
<dbReference type="GO" id="GO:0032259">
    <property type="term" value="P:methylation"/>
    <property type="evidence" value="ECO:0007669"/>
    <property type="project" value="UniProtKB-KW"/>
</dbReference>
<accession>A0A975XUL3</accession>
<dbReference type="CDD" id="cd02440">
    <property type="entry name" value="AdoMet_MTases"/>
    <property type="match status" value="1"/>
</dbReference>
<gene>
    <name evidence="3" type="ORF">Azoinq_13930</name>
</gene>
<sequence>MVQRKNLSRLHLYVSRGKQLKSNGNSVSEGEKARPTPLGEPSPWIVAHGNDLAPGSRVLDLACGRGRHARYLAARGLRVVAADQDREALASLEGIPGIQPFWADLEGAPWPWERDLFDALVVSRYLHRPLLPHLGPTLKPGGVLLYETFMVGQEALGPPRRAEHLLQPGELGDWALSAGLVVEDFQEGPVTVAGRHQVLQRLCARRPVSGAGEGRAPTLKGGAGG</sequence>
<feature type="region of interest" description="Disordered" evidence="1">
    <location>
        <begin position="20"/>
        <end position="41"/>
    </location>
</feature>
<keyword evidence="4" id="KW-1185">Reference proteome</keyword>
<feature type="domain" description="Methyltransferase" evidence="2">
    <location>
        <begin position="58"/>
        <end position="142"/>
    </location>
</feature>
<keyword evidence="3" id="KW-0808">Transferase</keyword>